<sequence length="350" mass="39154">MFYLLFIAHIAKGLESSSCKLLECSKGPTQGNCIEDQGDKILISPCIDGYICEKSQFDEFGTWKNTTCEQDITATTLCKVPDGSLYTGRKCCVSPNCNSTQCTNDRCEGISEGSECIDDEQCYPGYYCKENSDSGIKICSAAETEMCSRDNQCPIGYGCNNGYCMQFHTVEVARFVERDIFCTTNFSYGGRCDYIRAFSKNAELTGDLGCDIGVNCEYLTGVESLIYETFPCLCAGISGAKGGYCGLYAEKSMEASNYFKALVYDTSSCSGYYSHTDDYEILYECGSITYETYEYAKSMISRYNYYNLYVSHALDHCSRPLGLFDPWYDQTTFSYAMYVTTYFAIVLGVY</sequence>
<keyword evidence="1" id="KW-0732">Signal</keyword>
<name>A0A1R2CJL5_9CILI</name>
<dbReference type="EMBL" id="MPUH01000131">
    <property type="protein sequence ID" value="OMJ89219.1"/>
    <property type="molecule type" value="Genomic_DNA"/>
</dbReference>
<dbReference type="Pfam" id="PF04706">
    <property type="entry name" value="Dickkopf_N"/>
    <property type="match status" value="1"/>
</dbReference>
<gene>
    <name evidence="3" type="ORF">SteCoe_8698</name>
</gene>
<dbReference type="GO" id="GO:0005576">
    <property type="term" value="C:extracellular region"/>
    <property type="evidence" value="ECO:0007669"/>
    <property type="project" value="InterPro"/>
</dbReference>
<feature type="domain" description="Dickkopf N-terminal cysteine-rich" evidence="2">
    <location>
        <begin position="115"/>
        <end position="165"/>
    </location>
</feature>
<accession>A0A1R2CJL5</accession>
<dbReference type="Proteomes" id="UP000187209">
    <property type="component" value="Unassembled WGS sequence"/>
</dbReference>
<evidence type="ECO:0000256" key="1">
    <source>
        <dbReference type="SAM" id="SignalP"/>
    </source>
</evidence>
<organism evidence="3 4">
    <name type="scientific">Stentor coeruleus</name>
    <dbReference type="NCBI Taxonomy" id="5963"/>
    <lineage>
        <taxon>Eukaryota</taxon>
        <taxon>Sar</taxon>
        <taxon>Alveolata</taxon>
        <taxon>Ciliophora</taxon>
        <taxon>Postciliodesmatophora</taxon>
        <taxon>Heterotrichea</taxon>
        <taxon>Heterotrichida</taxon>
        <taxon>Stentoridae</taxon>
        <taxon>Stentor</taxon>
    </lineage>
</organism>
<keyword evidence="4" id="KW-1185">Reference proteome</keyword>
<feature type="signal peptide" evidence="1">
    <location>
        <begin position="1"/>
        <end position="16"/>
    </location>
</feature>
<evidence type="ECO:0000313" key="4">
    <source>
        <dbReference type="Proteomes" id="UP000187209"/>
    </source>
</evidence>
<evidence type="ECO:0000313" key="3">
    <source>
        <dbReference type="EMBL" id="OMJ89219.1"/>
    </source>
</evidence>
<protein>
    <recommendedName>
        <fullName evidence="2">Dickkopf N-terminal cysteine-rich domain-containing protein</fullName>
    </recommendedName>
</protein>
<proteinExistence type="predicted"/>
<dbReference type="GO" id="GO:0030178">
    <property type="term" value="P:negative regulation of Wnt signaling pathway"/>
    <property type="evidence" value="ECO:0007669"/>
    <property type="project" value="InterPro"/>
</dbReference>
<reference evidence="3 4" key="1">
    <citation type="submission" date="2016-11" db="EMBL/GenBank/DDBJ databases">
        <title>The macronuclear genome of Stentor coeruleus: a giant cell with tiny introns.</title>
        <authorList>
            <person name="Slabodnick M."/>
            <person name="Ruby J.G."/>
            <person name="Reiff S.B."/>
            <person name="Swart E.C."/>
            <person name="Gosai S."/>
            <person name="Prabakaran S."/>
            <person name="Witkowska E."/>
            <person name="Larue G.E."/>
            <person name="Fisher S."/>
            <person name="Freeman R.M."/>
            <person name="Gunawardena J."/>
            <person name="Chu W."/>
            <person name="Stover N.A."/>
            <person name="Gregory B.D."/>
            <person name="Nowacki M."/>
            <person name="Derisi J."/>
            <person name="Roy S.W."/>
            <person name="Marshall W.F."/>
            <person name="Sood P."/>
        </authorList>
    </citation>
    <scope>NUCLEOTIDE SEQUENCE [LARGE SCALE GENOMIC DNA]</scope>
    <source>
        <strain evidence="3">WM001</strain>
    </source>
</reference>
<dbReference type="AlphaFoldDB" id="A0A1R2CJL5"/>
<comment type="caution">
    <text evidence="3">The sequence shown here is derived from an EMBL/GenBank/DDBJ whole genome shotgun (WGS) entry which is preliminary data.</text>
</comment>
<dbReference type="OrthoDB" id="10557059at2759"/>
<evidence type="ECO:0000259" key="2">
    <source>
        <dbReference type="Pfam" id="PF04706"/>
    </source>
</evidence>
<feature type="chain" id="PRO_5012073971" description="Dickkopf N-terminal cysteine-rich domain-containing protein" evidence="1">
    <location>
        <begin position="17"/>
        <end position="350"/>
    </location>
</feature>
<dbReference type="InterPro" id="IPR006796">
    <property type="entry name" value="Dickkopf_N"/>
</dbReference>